<name>A0A699XJJ7_TANCI</name>
<sequence>QPHSGAGPSTAPGARPAGSLRSAGAGAAGRAASVRAPPRPGTDASAHHDDRAGAARAGRAKS</sequence>
<feature type="compositionally biased region" description="Low complexity" evidence="1">
    <location>
        <begin position="13"/>
        <end position="44"/>
    </location>
</feature>
<gene>
    <name evidence="2" type="ORF">Tci_928633</name>
</gene>
<accession>A0A699XJJ7</accession>
<feature type="region of interest" description="Disordered" evidence="1">
    <location>
        <begin position="1"/>
        <end position="62"/>
    </location>
</feature>
<dbReference type="AlphaFoldDB" id="A0A699XJJ7"/>
<organism evidence="2">
    <name type="scientific">Tanacetum cinerariifolium</name>
    <name type="common">Dalmatian daisy</name>
    <name type="synonym">Chrysanthemum cinerariifolium</name>
    <dbReference type="NCBI Taxonomy" id="118510"/>
    <lineage>
        <taxon>Eukaryota</taxon>
        <taxon>Viridiplantae</taxon>
        <taxon>Streptophyta</taxon>
        <taxon>Embryophyta</taxon>
        <taxon>Tracheophyta</taxon>
        <taxon>Spermatophyta</taxon>
        <taxon>Magnoliopsida</taxon>
        <taxon>eudicotyledons</taxon>
        <taxon>Gunneridae</taxon>
        <taxon>Pentapetalae</taxon>
        <taxon>asterids</taxon>
        <taxon>campanulids</taxon>
        <taxon>Asterales</taxon>
        <taxon>Asteraceae</taxon>
        <taxon>Asteroideae</taxon>
        <taxon>Anthemideae</taxon>
        <taxon>Anthemidinae</taxon>
        <taxon>Tanacetum</taxon>
    </lineage>
</organism>
<dbReference type="EMBL" id="BKCJ011832044">
    <property type="protein sequence ID" value="GFD56664.1"/>
    <property type="molecule type" value="Genomic_DNA"/>
</dbReference>
<feature type="non-terminal residue" evidence="2">
    <location>
        <position position="1"/>
    </location>
</feature>
<comment type="caution">
    <text evidence="2">The sequence shown here is derived from an EMBL/GenBank/DDBJ whole genome shotgun (WGS) entry which is preliminary data.</text>
</comment>
<evidence type="ECO:0000313" key="2">
    <source>
        <dbReference type="EMBL" id="GFD56664.1"/>
    </source>
</evidence>
<reference evidence="2" key="1">
    <citation type="journal article" date="2019" name="Sci. Rep.">
        <title>Draft genome of Tanacetum cinerariifolium, the natural source of mosquito coil.</title>
        <authorList>
            <person name="Yamashiro T."/>
            <person name="Shiraishi A."/>
            <person name="Satake H."/>
            <person name="Nakayama K."/>
        </authorList>
    </citation>
    <scope>NUCLEOTIDE SEQUENCE</scope>
</reference>
<proteinExistence type="predicted"/>
<evidence type="ECO:0000256" key="1">
    <source>
        <dbReference type="SAM" id="MobiDB-lite"/>
    </source>
</evidence>
<protein>
    <submittedName>
        <fullName evidence="2">Uncharacterized protein</fullName>
    </submittedName>
</protein>